<comment type="subcellular location">
    <subcellularLocation>
        <location evidence="3">Cell membrane</location>
    </subcellularLocation>
    <subcellularLocation>
        <location evidence="2">Membrane</location>
        <topology evidence="2">Multi-pass membrane protein</topology>
    </subcellularLocation>
</comment>
<feature type="domain" description="Histidine kinase" evidence="13">
    <location>
        <begin position="170"/>
        <end position="385"/>
    </location>
</feature>
<dbReference type="SUPFAM" id="SSF55874">
    <property type="entry name" value="ATPase domain of HSP90 chaperone/DNA topoisomerase II/histidine kinase"/>
    <property type="match status" value="1"/>
</dbReference>
<evidence type="ECO:0000256" key="9">
    <source>
        <dbReference type="ARBA" id="ARBA00022989"/>
    </source>
</evidence>
<gene>
    <name evidence="15" type="ORF">HDA43_004131</name>
</gene>
<dbReference type="Pfam" id="PF02518">
    <property type="entry name" value="HATPase_c"/>
    <property type="match status" value="1"/>
</dbReference>
<dbReference type="SUPFAM" id="SSF158472">
    <property type="entry name" value="HAMP domain-like"/>
    <property type="match status" value="1"/>
</dbReference>
<feature type="transmembrane region" description="Helical" evidence="12">
    <location>
        <begin position="85"/>
        <end position="108"/>
    </location>
</feature>
<dbReference type="GO" id="GO:0005886">
    <property type="term" value="C:plasma membrane"/>
    <property type="evidence" value="ECO:0007669"/>
    <property type="project" value="UniProtKB-SubCell"/>
</dbReference>
<comment type="catalytic activity">
    <reaction evidence="1">
        <text>ATP + protein L-histidine = ADP + protein N-phospho-L-histidine.</text>
        <dbReference type="EC" id="2.7.13.3"/>
    </reaction>
</comment>
<dbReference type="Pfam" id="PF00672">
    <property type="entry name" value="HAMP"/>
    <property type="match status" value="1"/>
</dbReference>
<keyword evidence="16" id="KW-1185">Reference proteome</keyword>
<evidence type="ECO:0000256" key="12">
    <source>
        <dbReference type="SAM" id="Phobius"/>
    </source>
</evidence>
<evidence type="ECO:0000256" key="2">
    <source>
        <dbReference type="ARBA" id="ARBA00004141"/>
    </source>
</evidence>
<dbReference type="Gene3D" id="3.30.565.10">
    <property type="entry name" value="Histidine kinase-like ATPase, C-terminal domain"/>
    <property type="match status" value="1"/>
</dbReference>
<evidence type="ECO:0000256" key="3">
    <source>
        <dbReference type="ARBA" id="ARBA00004236"/>
    </source>
</evidence>
<protein>
    <recommendedName>
        <fullName evidence="4">histidine kinase</fullName>
        <ecNumber evidence="4">2.7.13.3</ecNumber>
    </recommendedName>
</protein>
<dbReference type="InterPro" id="IPR003661">
    <property type="entry name" value="HisK_dim/P_dom"/>
</dbReference>
<evidence type="ECO:0000259" key="13">
    <source>
        <dbReference type="PROSITE" id="PS50109"/>
    </source>
</evidence>
<proteinExistence type="predicted"/>
<evidence type="ECO:0000259" key="14">
    <source>
        <dbReference type="PROSITE" id="PS50885"/>
    </source>
</evidence>
<dbReference type="Gene3D" id="6.10.340.10">
    <property type="match status" value="1"/>
</dbReference>
<dbReference type="InterPro" id="IPR036890">
    <property type="entry name" value="HATPase_C_sf"/>
</dbReference>
<evidence type="ECO:0000313" key="15">
    <source>
        <dbReference type="EMBL" id="NYF41930.1"/>
    </source>
</evidence>
<dbReference type="PANTHER" id="PTHR45436:SF15">
    <property type="entry name" value="SENSOR HISTIDINE KINASE CUSS"/>
    <property type="match status" value="1"/>
</dbReference>
<keyword evidence="8" id="KW-0418">Kinase</keyword>
<dbReference type="SMART" id="SM00387">
    <property type="entry name" value="HATPase_c"/>
    <property type="match status" value="1"/>
</dbReference>
<dbReference type="PRINTS" id="PR00344">
    <property type="entry name" value="BCTRLSENSOR"/>
</dbReference>
<keyword evidence="7 12" id="KW-0812">Transmembrane</keyword>
<dbReference type="EMBL" id="JACCCO010000002">
    <property type="protein sequence ID" value="NYF41930.1"/>
    <property type="molecule type" value="Genomic_DNA"/>
</dbReference>
<evidence type="ECO:0000313" key="16">
    <source>
        <dbReference type="Proteomes" id="UP000576393"/>
    </source>
</evidence>
<keyword evidence="11 12" id="KW-0472">Membrane</keyword>
<dbReference type="EC" id="2.7.13.3" evidence="4"/>
<evidence type="ECO:0000256" key="4">
    <source>
        <dbReference type="ARBA" id="ARBA00012438"/>
    </source>
</evidence>
<dbReference type="InterPro" id="IPR004358">
    <property type="entry name" value="Sig_transdc_His_kin-like_C"/>
</dbReference>
<keyword evidence="6" id="KW-0808">Transferase</keyword>
<keyword evidence="5" id="KW-0597">Phosphoprotein</keyword>
<evidence type="ECO:0000256" key="1">
    <source>
        <dbReference type="ARBA" id="ARBA00000085"/>
    </source>
</evidence>
<evidence type="ECO:0000256" key="11">
    <source>
        <dbReference type="ARBA" id="ARBA00023136"/>
    </source>
</evidence>
<feature type="domain" description="HAMP" evidence="14">
    <location>
        <begin position="109"/>
        <end position="162"/>
    </location>
</feature>
<dbReference type="CDD" id="cd00075">
    <property type="entry name" value="HATPase"/>
    <property type="match status" value="1"/>
</dbReference>
<dbReference type="AlphaFoldDB" id="A0A852V198"/>
<dbReference type="SMART" id="SM00304">
    <property type="entry name" value="HAMP"/>
    <property type="match status" value="1"/>
</dbReference>
<keyword evidence="10" id="KW-0902">Two-component regulatory system</keyword>
<dbReference type="GO" id="GO:0000155">
    <property type="term" value="F:phosphorelay sensor kinase activity"/>
    <property type="evidence" value="ECO:0007669"/>
    <property type="project" value="InterPro"/>
</dbReference>
<dbReference type="InterPro" id="IPR050428">
    <property type="entry name" value="TCS_sensor_his_kinase"/>
</dbReference>
<accession>A0A852V198</accession>
<comment type="caution">
    <text evidence="15">The sequence shown here is derived from an EMBL/GenBank/DDBJ whole genome shotgun (WGS) entry which is preliminary data.</text>
</comment>
<sequence>MGKPRGLTLRGRTVRQRFTVMYAALFLASGIALLAMTNLLAGGWRASRAIPGPPAPQTDLTALQGDVELLQAQLADVHATQSRQLLAGSLVALVVMGAVSVLLGGVVAGRVLRPLRTITSATRRISADNLHERLAVPGPADEVKDLADTVDGLLERLEASFAAQRRFVADASHELRTPLATMRASLDVAAAKPSATSQTLALTDRLRTELDRIDHLLEGFLLLARAQHGALPGRAPVSLARLLSEAVTGRSAAIAAKDLTVHADTGDGAWTRGSPVLLSRVADNLIDNAVIHNRRGGWIRVAATTAGSSARLVVETGGAVLDREHVARLTEPFRRLAADRTGSEAGSGLGLSIVAAVVDAHGGHLELRARPEGGLRVAVSVPSAPAPAGAAA</sequence>
<dbReference type="PANTHER" id="PTHR45436">
    <property type="entry name" value="SENSOR HISTIDINE KINASE YKOH"/>
    <property type="match status" value="1"/>
</dbReference>
<dbReference type="SMART" id="SM00388">
    <property type="entry name" value="HisKA"/>
    <property type="match status" value="1"/>
</dbReference>
<dbReference type="PROSITE" id="PS50109">
    <property type="entry name" value="HIS_KIN"/>
    <property type="match status" value="1"/>
</dbReference>
<reference evidence="15 16" key="1">
    <citation type="submission" date="2020-07" db="EMBL/GenBank/DDBJ databases">
        <title>Sequencing the genomes of 1000 actinobacteria strains.</title>
        <authorList>
            <person name="Klenk H.-P."/>
        </authorList>
    </citation>
    <scope>NUCLEOTIDE SEQUENCE [LARGE SCALE GENOMIC DNA]</scope>
    <source>
        <strain evidence="15 16">DSM 45763</strain>
    </source>
</reference>
<dbReference type="Pfam" id="PF00512">
    <property type="entry name" value="HisKA"/>
    <property type="match status" value="1"/>
</dbReference>
<dbReference type="InterPro" id="IPR005467">
    <property type="entry name" value="His_kinase_dom"/>
</dbReference>
<organism evidence="15 16">
    <name type="scientific">Streptosporangium sandarakinum</name>
    <dbReference type="NCBI Taxonomy" id="1260955"/>
    <lineage>
        <taxon>Bacteria</taxon>
        <taxon>Bacillati</taxon>
        <taxon>Actinomycetota</taxon>
        <taxon>Actinomycetes</taxon>
        <taxon>Streptosporangiales</taxon>
        <taxon>Streptosporangiaceae</taxon>
        <taxon>Streptosporangium</taxon>
    </lineage>
</organism>
<dbReference type="SUPFAM" id="SSF47384">
    <property type="entry name" value="Homodimeric domain of signal transducing histidine kinase"/>
    <property type="match status" value="1"/>
</dbReference>
<dbReference type="InterPro" id="IPR003660">
    <property type="entry name" value="HAMP_dom"/>
</dbReference>
<name>A0A852V198_9ACTN</name>
<evidence type="ECO:0000256" key="8">
    <source>
        <dbReference type="ARBA" id="ARBA00022777"/>
    </source>
</evidence>
<dbReference type="PROSITE" id="PS50885">
    <property type="entry name" value="HAMP"/>
    <property type="match status" value="1"/>
</dbReference>
<keyword evidence="9 12" id="KW-1133">Transmembrane helix</keyword>
<evidence type="ECO:0000256" key="5">
    <source>
        <dbReference type="ARBA" id="ARBA00022553"/>
    </source>
</evidence>
<dbReference type="Gene3D" id="1.10.287.130">
    <property type="match status" value="1"/>
</dbReference>
<dbReference type="RefSeq" id="WP_179824091.1">
    <property type="nucleotide sequence ID" value="NZ_JACCCO010000002.1"/>
</dbReference>
<evidence type="ECO:0000256" key="10">
    <source>
        <dbReference type="ARBA" id="ARBA00023012"/>
    </source>
</evidence>
<feature type="transmembrane region" description="Helical" evidence="12">
    <location>
        <begin position="20"/>
        <end position="41"/>
    </location>
</feature>
<dbReference type="Proteomes" id="UP000576393">
    <property type="component" value="Unassembled WGS sequence"/>
</dbReference>
<evidence type="ECO:0000256" key="6">
    <source>
        <dbReference type="ARBA" id="ARBA00022679"/>
    </source>
</evidence>
<dbReference type="InterPro" id="IPR003594">
    <property type="entry name" value="HATPase_dom"/>
</dbReference>
<dbReference type="CDD" id="cd00082">
    <property type="entry name" value="HisKA"/>
    <property type="match status" value="1"/>
</dbReference>
<evidence type="ECO:0000256" key="7">
    <source>
        <dbReference type="ARBA" id="ARBA00022692"/>
    </source>
</evidence>
<dbReference type="CDD" id="cd06225">
    <property type="entry name" value="HAMP"/>
    <property type="match status" value="1"/>
</dbReference>
<dbReference type="InterPro" id="IPR036097">
    <property type="entry name" value="HisK_dim/P_sf"/>
</dbReference>